<accession>A0A167LB40</accession>
<evidence type="ECO:0000313" key="2">
    <source>
        <dbReference type="EMBL" id="OAD70035.1"/>
    </source>
</evidence>
<keyword evidence="1" id="KW-0812">Transmembrane</keyword>
<reference evidence="3" key="1">
    <citation type="submission" date="2015-06" db="EMBL/GenBank/DDBJ databases">
        <title>Expansion of signal transduction pathways in fungi by whole-genome duplication.</title>
        <authorList>
            <consortium name="DOE Joint Genome Institute"/>
            <person name="Corrochano L.M."/>
            <person name="Kuo A."/>
            <person name="Marcet-Houben M."/>
            <person name="Polaino S."/>
            <person name="Salamov A."/>
            <person name="Villalobos J.M."/>
            <person name="Alvarez M.I."/>
            <person name="Avalos J."/>
            <person name="Benito E.P."/>
            <person name="Benoit I."/>
            <person name="Burger G."/>
            <person name="Camino L.P."/>
            <person name="Canovas D."/>
            <person name="Cerda-Olmedo E."/>
            <person name="Cheng J.-F."/>
            <person name="Dominguez A."/>
            <person name="Elias M."/>
            <person name="Eslava A.P."/>
            <person name="Glaser F."/>
            <person name="Grimwood J."/>
            <person name="Gutierrez G."/>
            <person name="Heitman J."/>
            <person name="Henrissat B."/>
            <person name="Iturriaga E.A."/>
            <person name="Lang B.F."/>
            <person name="Lavin J.L."/>
            <person name="Lee S."/>
            <person name="Li W."/>
            <person name="Lindquist E."/>
            <person name="Lopez-Garcia S."/>
            <person name="Luque E.M."/>
            <person name="Marcos A.T."/>
            <person name="Martin J."/>
            <person name="McCluskey K."/>
            <person name="Medina H.R."/>
            <person name="Miralles-Duran A."/>
            <person name="Miyazaki A."/>
            <person name="Munoz-Torres E."/>
            <person name="Oguiza J.A."/>
            <person name="Ohm R."/>
            <person name="Olmedo M."/>
            <person name="Orejas M."/>
            <person name="Ortiz-Castellanos L."/>
            <person name="Pisabarro A.G."/>
            <person name="Rodriguez-Romero J."/>
            <person name="Ruiz-Herrera J."/>
            <person name="Ruiz-Vazquez R."/>
            <person name="Sanz C."/>
            <person name="Schackwitz W."/>
            <person name="Schmutz J."/>
            <person name="Shahriari M."/>
            <person name="Shelest E."/>
            <person name="Silva-Franco F."/>
            <person name="Soanes D."/>
            <person name="Syed K."/>
            <person name="Tagua V.G."/>
            <person name="Talbot N.J."/>
            <person name="Thon M."/>
            <person name="De vries R.P."/>
            <person name="Wiebenga A."/>
            <person name="Yadav J.S."/>
            <person name="Braun E.L."/>
            <person name="Baker S."/>
            <person name="Garre V."/>
            <person name="Horwitz B."/>
            <person name="Torres-Martinez S."/>
            <person name="Idnurm A."/>
            <person name="Herrera-Estrella A."/>
            <person name="Gabaldon T."/>
            <person name="Grigoriev I.V."/>
        </authorList>
    </citation>
    <scope>NUCLEOTIDE SEQUENCE [LARGE SCALE GENOMIC DNA]</scope>
    <source>
        <strain evidence="3">NRRL 1555(-)</strain>
    </source>
</reference>
<dbReference type="EMBL" id="KV440990">
    <property type="protein sequence ID" value="OAD70035.1"/>
    <property type="molecule type" value="Genomic_DNA"/>
</dbReference>
<evidence type="ECO:0000256" key="1">
    <source>
        <dbReference type="SAM" id="Phobius"/>
    </source>
</evidence>
<dbReference type="AlphaFoldDB" id="A0A167LB40"/>
<organism evidence="2 3">
    <name type="scientific">Phycomyces blakesleeanus (strain ATCC 8743b / DSM 1359 / FGSC 10004 / NBRC 33097 / NRRL 1555)</name>
    <dbReference type="NCBI Taxonomy" id="763407"/>
    <lineage>
        <taxon>Eukaryota</taxon>
        <taxon>Fungi</taxon>
        <taxon>Fungi incertae sedis</taxon>
        <taxon>Mucoromycota</taxon>
        <taxon>Mucoromycotina</taxon>
        <taxon>Mucoromycetes</taxon>
        <taxon>Mucorales</taxon>
        <taxon>Phycomycetaceae</taxon>
        <taxon>Phycomyces</taxon>
    </lineage>
</organism>
<dbReference type="GeneID" id="28997628"/>
<evidence type="ECO:0000313" key="3">
    <source>
        <dbReference type="Proteomes" id="UP000077315"/>
    </source>
</evidence>
<sequence>MRAIRRYSVMALPVSRTYYYGAMSSSSLFVRRGSGEDQTILGSTVSQCTLASQMKFVRKVYGIALVQLVALGLLSVFLSYLSFFTGWLEASKYGWLLLLLPVCIFQIFGMWWLWGNYFQMSRTSQAVFLVVASILTTFILSVLKCLTGIKKNPSIMAIVSLWLHQLLELDFGEIVWPLLISCVLCTYLILDLYYLVGYLTPKDYILANMCLYIDLMVPFRCVHNLCELTDHITLFSDIFNPSRNEI</sequence>
<dbReference type="STRING" id="763407.A0A167LB40"/>
<proteinExistence type="predicted"/>
<keyword evidence="1" id="KW-0472">Membrane</keyword>
<dbReference type="InParanoid" id="A0A167LB40"/>
<gene>
    <name evidence="2" type="ORF">PHYBLDRAFT_172051</name>
</gene>
<feature type="transmembrane region" description="Helical" evidence="1">
    <location>
        <begin position="60"/>
        <end position="81"/>
    </location>
</feature>
<dbReference type="RefSeq" id="XP_018288075.1">
    <property type="nucleotide sequence ID" value="XM_018436722.1"/>
</dbReference>
<feature type="transmembrane region" description="Helical" evidence="1">
    <location>
        <begin position="174"/>
        <end position="196"/>
    </location>
</feature>
<dbReference type="OrthoDB" id="7933078at2759"/>
<protein>
    <submittedName>
        <fullName evidence="2">Uncharacterized protein</fullName>
    </submittedName>
</protein>
<keyword evidence="1" id="KW-1133">Transmembrane helix</keyword>
<keyword evidence="3" id="KW-1185">Reference proteome</keyword>
<dbReference type="VEuPathDB" id="FungiDB:PHYBLDRAFT_172051"/>
<name>A0A167LB40_PHYB8</name>
<dbReference type="Proteomes" id="UP000077315">
    <property type="component" value="Unassembled WGS sequence"/>
</dbReference>
<feature type="transmembrane region" description="Helical" evidence="1">
    <location>
        <begin position="126"/>
        <end position="149"/>
    </location>
</feature>
<feature type="transmembrane region" description="Helical" evidence="1">
    <location>
        <begin position="93"/>
        <end position="114"/>
    </location>
</feature>